<dbReference type="CDD" id="cd21133">
    <property type="entry name" value="EVE"/>
    <property type="match status" value="1"/>
</dbReference>
<dbReference type="RefSeq" id="WP_062559474.1">
    <property type="nucleotide sequence ID" value="NZ_CP013341.1"/>
</dbReference>
<dbReference type="PANTHER" id="PTHR14087">
    <property type="entry name" value="THYMOCYTE NUCLEAR PROTEIN 1"/>
    <property type="match status" value="1"/>
</dbReference>
<dbReference type="EMBL" id="FNLN01000029">
    <property type="protein sequence ID" value="SDU16054.1"/>
    <property type="molecule type" value="Genomic_DNA"/>
</dbReference>
<dbReference type="InterPro" id="IPR015947">
    <property type="entry name" value="PUA-like_sf"/>
</dbReference>
<dbReference type="KEGG" id="nur:ATY38_11790"/>
<reference evidence="3 5" key="3">
    <citation type="submission" date="2017-09" db="EMBL/GenBank/DDBJ databases">
        <authorList>
            <person name="Ehlers B."/>
            <person name="Leendertz F.H."/>
        </authorList>
    </citation>
    <scope>NUCLEOTIDE SEQUENCE [LARGE SCALE GENOMIC DNA]</scope>
    <source>
        <strain evidence="3 5">Nm42</strain>
    </source>
</reference>
<dbReference type="AlphaFoldDB" id="A0A0S3AKW4"/>
<dbReference type="InterPro" id="IPR002740">
    <property type="entry name" value="EVE_domain"/>
</dbReference>
<accession>A0A0S3AKW4</accession>
<proteinExistence type="predicted"/>
<dbReference type="InterPro" id="IPR047197">
    <property type="entry name" value="THYN1-like_EVE"/>
</dbReference>
<dbReference type="SUPFAM" id="SSF88697">
    <property type="entry name" value="PUA domain-like"/>
    <property type="match status" value="1"/>
</dbReference>
<dbReference type="PANTHER" id="PTHR14087:SF7">
    <property type="entry name" value="THYMOCYTE NUCLEAR PROTEIN 1"/>
    <property type="match status" value="1"/>
</dbReference>
<sequence length="151" mass="17805">MRYWLMKSDPDEFSIDDFAALPEQTVAWEGVRNYQSRNFMRNQMNIGDQVFFYHSCCKNPGIMGIATVSRPAYPDVSQFDSSSKYFDPKASLNNPRWFNVELTLTRRIHLISIKELRQHEELRRMRVLQTGNRLSITPVDPAEWQFILNLL</sequence>
<evidence type="ECO:0000313" key="5">
    <source>
        <dbReference type="Proteomes" id="UP000219335"/>
    </source>
</evidence>
<reference evidence="4" key="1">
    <citation type="submission" date="2016-10" db="EMBL/GenBank/DDBJ databases">
        <authorList>
            <person name="Varghese N."/>
            <person name="Submissions S."/>
        </authorList>
    </citation>
    <scope>NUCLEOTIDE SEQUENCE [LARGE SCALE GENOMIC DNA]</scope>
    <source>
        <strain evidence="4">Nm10</strain>
    </source>
</reference>
<dbReference type="EMBL" id="OCMU01000001">
    <property type="protein sequence ID" value="SOD19345.1"/>
    <property type="molecule type" value="Genomic_DNA"/>
</dbReference>
<reference evidence="2" key="2">
    <citation type="submission" date="2016-10" db="EMBL/GenBank/DDBJ databases">
        <authorList>
            <person name="de Groot N.N."/>
        </authorList>
    </citation>
    <scope>NUCLEOTIDE SEQUENCE [LARGE SCALE GENOMIC DNA]</scope>
    <source>
        <strain evidence="2">Nm10</strain>
    </source>
</reference>
<organism evidence="2 4">
    <name type="scientific">Nitrosomonas ureae</name>
    <dbReference type="NCBI Taxonomy" id="44577"/>
    <lineage>
        <taxon>Bacteria</taxon>
        <taxon>Pseudomonadati</taxon>
        <taxon>Pseudomonadota</taxon>
        <taxon>Betaproteobacteria</taxon>
        <taxon>Nitrosomonadales</taxon>
        <taxon>Nitrosomonadaceae</taxon>
        <taxon>Nitrosomonas</taxon>
    </lineage>
</organism>
<evidence type="ECO:0000259" key="1">
    <source>
        <dbReference type="Pfam" id="PF01878"/>
    </source>
</evidence>
<dbReference type="Gene3D" id="3.10.590.10">
    <property type="entry name" value="ph1033 like domains"/>
    <property type="match status" value="1"/>
</dbReference>
<dbReference type="Proteomes" id="UP000182882">
    <property type="component" value="Unassembled WGS sequence"/>
</dbReference>
<protein>
    <submittedName>
        <fullName evidence="2">Predicted RNA-binding protein, contains PUA-like domain</fullName>
    </submittedName>
</protein>
<name>A0A0S3AKW4_9PROT</name>
<dbReference type="Pfam" id="PF01878">
    <property type="entry name" value="EVE"/>
    <property type="match status" value="1"/>
</dbReference>
<evidence type="ECO:0000313" key="4">
    <source>
        <dbReference type="Proteomes" id="UP000182882"/>
    </source>
</evidence>
<gene>
    <name evidence="2" type="ORF">SAMN05216406_12912</name>
    <name evidence="3" type="ORF">SAMN06297164_2325</name>
</gene>
<dbReference type="Proteomes" id="UP000219335">
    <property type="component" value="Unassembled WGS sequence"/>
</dbReference>
<keyword evidence="4" id="KW-1185">Reference proteome</keyword>
<evidence type="ECO:0000313" key="2">
    <source>
        <dbReference type="EMBL" id="SDU16054.1"/>
    </source>
</evidence>
<dbReference type="InterPro" id="IPR052181">
    <property type="entry name" value="5hmC_binding"/>
</dbReference>
<evidence type="ECO:0000313" key="3">
    <source>
        <dbReference type="EMBL" id="SOD19345.1"/>
    </source>
</evidence>
<feature type="domain" description="EVE" evidence="1">
    <location>
        <begin position="2"/>
        <end position="150"/>
    </location>
</feature>